<keyword evidence="3" id="KW-1185">Reference proteome</keyword>
<evidence type="ECO:0000259" key="1">
    <source>
        <dbReference type="Pfam" id="PF01738"/>
    </source>
</evidence>
<sequence>MAVVCPRCKEGSLLSGEPTGSIVADFQGAYFASAPEPQTEGAGASSESADNKKSTVLLLTDAFGLPLKNCKIMADELAKRLGCDVWVPDYFNGKPLIPFEKMSLPSRAGEKVSTWAWVRLFFGVLLPQIPTIISNRPSIVDKRLASFISLIKEKKGYEKIGAVGYCYGGSTSVRLGGTDLVNSVIIVHPGRFSLDELKAIKVPAAWICAEEDMYFPDSLRAQSEAEFAGRKDKPNFVEYEFKEYKGTAHGFASRPNLELPETKEAFEGAFEQTVEWFKKTVTQT</sequence>
<dbReference type="OrthoDB" id="10019231at2759"/>
<reference evidence="3" key="1">
    <citation type="submission" date="2014-04" db="EMBL/GenBank/DDBJ databases">
        <title>Evolutionary Origins and Diversification of the Mycorrhizal Mutualists.</title>
        <authorList>
            <consortium name="DOE Joint Genome Institute"/>
            <consortium name="Mycorrhizal Genomics Consortium"/>
            <person name="Kohler A."/>
            <person name="Kuo A."/>
            <person name="Nagy L.G."/>
            <person name="Floudas D."/>
            <person name="Copeland A."/>
            <person name="Barry K.W."/>
            <person name="Cichocki N."/>
            <person name="Veneault-Fourrey C."/>
            <person name="LaButti K."/>
            <person name="Lindquist E.A."/>
            <person name="Lipzen A."/>
            <person name="Lundell T."/>
            <person name="Morin E."/>
            <person name="Murat C."/>
            <person name="Riley R."/>
            <person name="Ohm R."/>
            <person name="Sun H."/>
            <person name="Tunlid A."/>
            <person name="Henrissat B."/>
            <person name="Grigoriev I.V."/>
            <person name="Hibbett D.S."/>
            <person name="Martin F."/>
        </authorList>
    </citation>
    <scope>NUCLEOTIDE SEQUENCE [LARGE SCALE GENOMIC DNA]</scope>
    <source>
        <strain evidence="3">FD-334 SS-4</strain>
    </source>
</reference>
<dbReference type="OMA" id="SWACAEE"/>
<dbReference type="Pfam" id="PF01738">
    <property type="entry name" value="DLH"/>
    <property type="match status" value="1"/>
</dbReference>
<accession>A0A0D2LZI4</accession>
<evidence type="ECO:0000313" key="3">
    <source>
        <dbReference type="Proteomes" id="UP000054270"/>
    </source>
</evidence>
<dbReference type="STRING" id="945553.A0A0D2LZI4"/>
<organism evidence="2 3">
    <name type="scientific">Hypholoma sublateritium (strain FD-334 SS-4)</name>
    <dbReference type="NCBI Taxonomy" id="945553"/>
    <lineage>
        <taxon>Eukaryota</taxon>
        <taxon>Fungi</taxon>
        <taxon>Dikarya</taxon>
        <taxon>Basidiomycota</taxon>
        <taxon>Agaricomycotina</taxon>
        <taxon>Agaricomycetes</taxon>
        <taxon>Agaricomycetidae</taxon>
        <taxon>Agaricales</taxon>
        <taxon>Agaricineae</taxon>
        <taxon>Strophariaceae</taxon>
        <taxon>Hypholoma</taxon>
    </lineage>
</organism>
<dbReference type="PANTHER" id="PTHR17630:SF44">
    <property type="entry name" value="PROTEIN AIM2"/>
    <property type="match status" value="1"/>
</dbReference>
<proteinExistence type="predicted"/>
<dbReference type="InterPro" id="IPR029058">
    <property type="entry name" value="AB_hydrolase_fold"/>
</dbReference>
<dbReference type="PANTHER" id="PTHR17630">
    <property type="entry name" value="DIENELACTONE HYDROLASE"/>
    <property type="match status" value="1"/>
</dbReference>
<dbReference type="Proteomes" id="UP000054270">
    <property type="component" value="Unassembled WGS sequence"/>
</dbReference>
<dbReference type="InterPro" id="IPR002925">
    <property type="entry name" value="Dienelactn_hydro"/>
</dbReference>
<dbReference type="Gene3D" id="3.40.50.1820">
    <property type="entry name" value="alpha/beta hydrolase"/>
    <property type="match status" value="1"/>
</dbReference>
<name>A0A0D2LZI4_HYPSF</name>
<dbReference type="AlphaFoldDB" id="A0A0D2LZI4"/>
<dbReference type="EMBL" id="KN817624">
    <property type="protein sequence ID" value="KJA16308.1"/>
    <property type="molecule type" value="Genomic_DNA"/>
</dbReference>
<dbReference type="SUPFAM" id="SSF53474">
    <property type="entry name" value="alpha/beta-Hydrolases"/>
    <property type="match status" value="1"/>
</dbReference>
<evidence type="ECO:0000313" key="2">
    <source>
        <dbReference type="EMBL" id="KJA16308.1"/>
    </source>
</evidence>
<protein>
    <recommendedName>
        <fullName evidence="1">Dienelactone hydrolase domain-containing protein</fullName>
    </recommendedName>
</protein>
<dbReference type="GO" id="GO:0016787">
    <property type="term" value="F:hydrolase activity"/>
    <property type="evidence" value="ECO:0007669"/>
    <property type="project" value="InterPro"/>
</dbReference>
<gene>
    <name evidence="2" type="ORF">HYPSUDRAFT_71469</name>
</gene>
<feature type="domain" description="Dienelactone hydrolase" evidence="1">
    <location>
        <begin position="47"/>
        <end position="279"/>
    </location>
</feature>